<reference evidence="3" key="1">
    <citation type="journal article" date="2015" name="Nat. Genet.">
        <title>The genome and transcriptome of the zoonotic hookworm Ancylostoma ceylanicum identify infection-specific gene families.</title>
        <authorList>
            <person name="Schwarz E.M."/>
            <person name="Hu Y."/>
            <person name="Antoshechkin I."/>
            <person name="Miller M.M."/>
            <person name="Sternberg P.W."/>
            <person name="Aroian R.V."/>
        </authorList>
    </citation>
    <scope>NUCLEOTIDE SEQUENCE</scope>
    <source>
        <strain evidence="3">HY135</strain>
    </source>
</reference>
<dbReference type="EMBL" id="JARK01000752">
    <property type="protein sequence ID" value="EYC35086.1"/>
    <property type="molecule type" value="Genomic_DNA"/>
</dbReference>
<evidence type="ECO:0000313" key="2">
    <source>
        <dbReference type="EMBL" id="EYC35086.1"/>
    </source>
</evidence>
<protein>
    <recommendedName>
        <fullName evidence="1">MADF domain-containing protein</fullName>
    </recommendedName>
</protein>
<dbReference type="Pfam" id="PF10545">
    <property type="entry name" value="MADF_DNA_bdg"/>
    <property type="match status" value="1"/>
</dbReference>
<evidence type="ECO:0000313" key="3">
    <source>
        <dbReference type="Proteomes" id="UP000024635"/>
    </source>
</evidence>
<gene>
    <name evidence="2" type="primary">Acey_s1153.g3700</name>
    <name evidence="2" type="ORF">Y032_1153g3700</name>
</gene>
<name>A0A016W698_9BILA</name>
<accession>A0A016W698</accession>
<evidence type="ECO:0000259" key="1">
    <source>
        <dbReference type="PROSITE" id="PS51029"/>
    </source>
</evidence>
<dbReference type="AlphaFoldDB" id="A0A016W698"/>
<dbReference type="InterPro" id="IPR006578">
    <property type="entry name" value="MADF-dom"/>
</dbReference>
<dbReference type="Proteomes" id="UP000024635">
    <property type="component" value="Unassembled WGS sequence"/>
</dbReference>
<keyword evidence="3" id="KW-1185">Reference proteome</keyword>
<feature type="domain" description="MADF" evidence="1">
    <location>
        <begin position="18"/>
        <end position="71"/>
    </location>
</feature>
<proteinExistence type="predicted"/>
<comment type="caution">
    <text evidence="2">The sequence shown here is derived from an EMBL/GenBank/DDBJ whole genome shotgun (WGS) entry which is preliminary data.</text>
</comment>
<dbReference type="OrthoDB" id="6159213at2759"/>
<dbReference type="PROSITE" id="PS51029">
    <property type="entry name" value="MADF"/>
    <property type="match status" value="1"/>
</dbReference>
<sequence>MVYRVECGDGVNDNDRFTLIDLVQQKEGLWNETEEDYRNNTRRLQLWQEIHDHFLNEENKYIPSKIWNLSC</sequence>
<organism evidence="2 3">
    <name type="scientific">Ancylostoma ceylanicum</name>
    <dbReference type="NCBI Taxonomy" id="53326"/>
    <lineage>
        <taxon>Eukaryota</taxon>
        <taxon>Metazoa</taxon>
        <taxon>Ecdysozoa</taxon>
        <taxon>Nematoda</taxon>
        <taxon>Chromadorea</taxon>
        <taxon>Rhabditida</taxon>
        <taxon>Rhabditina</taxon>
        <taxon>Rhabditomorpha</taxon>
        <taxon>Strongyloidea</taxon>
        <taxon>Ancylostomatidae</taxon>
        <taxon>Ancylostomatinae</taxon>
        <taxon>Ancylostoma</taxon>
    </lineage>
</organism>